<dbReference type="SUPFAM" id="SSF53383">
    <property type="entry name" value="PLP-dependent transferases"/>
    <property type="match status" value="1"/>
</dbReference>
<dbReference type="PIRSF" id="PIRSF000390">
    <property type="entry name" value="PLP_StrS"/>
    <property type="match status" value="1"/>
</dbReference>
<dbReference type="Pfam" id="PF01041">
    <property type="entry name" value="DegT_DnrJ_EryC1"/>
    <property type="match status" value="1"/>
</dbReference>
<proteinExistence type="inferred from homology"/>
<dbReference type="InterPro" id="IPR015424">
    <property type="entry name" value="PyrdxlP-dep_Trfase"/>
</dbReference>
<evidence type="ECO:0000256" key="1">
    <source>
        <dbReference type="PIRSR" id="PIRSR000390-1"/>
    </source>
</evidence>
<organism evidence="4 5">
    <name type="scientific">Paremcibacter congregatus</name>
    <dbReference type="NCBI Taxonomy" id="2043170"/>
    <lineage>
        <taxon>Bacteria</taxon>
        <taxon>Pseudomonadati</taxon>
        <taxon>Pseudomonadota</taxon>
        <taxon>Alphaproteobacteria</taxon>
        <taxon>Emcibacterales</taxon>
        <taxon>Emcibacteraceae</taxon>
        <taxon>Paremcibacter</taxon>
    </lineage>
</organism>
<dbReference type="Gene3D" id="3.40.640.10">
    <property type="entry name" value="Type I PLP-dependent aspartate aminotransferase-like (Major domain)"/>
    <property type="match status" value="1"/>
</dbReference>
<evidence type="ECO:0000256" key="3">
    <source>
        <dbReference type="RuleBase" id="RU004508"/>
    </source>
</evidence>
<comment type="caution">
    <text evidence="4">The sequence shown here is derived from an EMBL/GenBank/DDBJ whole genome shotgun (WGS) entry which is preliminary data.</text>
</comment>
<feature type="active site" description="Proton acceptor" evidence="1">
    <location>
        <position position="190"/>
    </location>
</feature>
<dbReference type="PANTHER" id="PTHR30244">
    <property type="entry name" value="TRANSAMINASE"/>
    <property type="match status" value="1"/>
</dbReference>
<sequence>MHFIDLLAQRRYLGHRIDTAVMSAINSGKYIMGPEIEELEVQLAEFCGVKHVISCSSGTDALLLPLMAWDIGPGDAVFVPAFTFVATAEVVALSGATPIFCDVNPKTYNIDIASVEKGIGKSIELGLRPKAIIPVDLFGLPSDFDAILALAEEKSLLVLDDACQGFGGVYKGKTIGSIGDAAATSFFPAKPLGCYGDGGATFTNDSELYEKMLSIRVHGQGENRYHNVRLGLNARMDTIQAAILLEKLAIFPEELKSRDRVAQKYNSAFKGLAITPVVPKGYSSAWAQYTLCISSGEREQIIKSLAELNIPTAIYYPIPLHQQPGYVHYPQATETLPVSEDLSERVFSLPMHPYLEDSDQQQIIDAVVSILKG</sequence>
<dbReference type="Gene3D" id="3.90.1150.10">
    <property type="entry name" value="Aspartate Aminotransferase, domain 1"/>
    <property type="match status" value="1"/>
</dbReference>
<dbReference type="GO" id="GO:0000271">
    <property type="term" value="P:polysaccharide biosynthetic process"/>
    <property type="evidence" value="ECO:0007669"/>
    <property type="project" value="TreeGrafter"/>
</dbReference>
<dbReference type="CDD" id="cd00616">
    <property type="entry name" value="AHBA_syn"/>
    <property type="match status" value="1"/>
</dbReference>
<dbReference type="EMBL" id="PDEM01000020">
    <property type="protein sequence ID" value="PHZ84852.1"/>
    <property type="molecule type" value="Genomic_DNA"/>
</dbReference>
<accession>A0A2G4YRA2</accession>
<dbReference type="GO" id="GO:0008483">
    <property type="term" value="F:transaminase activity"/>
    <property type="evidence" value="ECO:0007669"/>
    <property type="project" value="UniProtKB-KW"/>
</dbReference>
<keyword evidence="4" id="KW-0032">Aminotransferase</keyword>
<dbReference type="FunCoup" id="A0A2G4YRA2">
    <property type="interactions" value="573"/>
</dbReference>
<dbReference type="Proteomes" id="UP000229730">
    <property type="component" value="Unassembled WGS sequence"/>
</dbReference>
<dbReference type="PANTHER" id="PTHR30244:SF42">
    <property type="entry name" value="UDP-2-ACETAMIDO-2-DEOXY-3-OXO-D-GLUCURONATE AMINOTRANSFERASE"/>
    <property type="match status" value="1"/>
</dbReference>
<protein>
    <submittedName>
        <fullName evidence="4">Aminotransferase DegT</fullName>
    </submittedName>
</protein>
<evidence type="ECO:0000313" key="5">
    <source>
        <dbReference type="Proteomes" id="UP000229730"/>
    </source>
</evidence>
<dbReference type="AlphaFoldDB" id="A0A2G4YRA2"/>
<dbReference type="GO" id="GO:0030170">
    <property type="term" value="F:pyridoxal phosphate binding"/>
    <property type="evidence" value="ECO:0007669"/>
    <property type="project" value="TreeGrafter"/>
</dbReference>
<dbReference type="InParanoid" id="A0A2G4YRA2"/>
<dbReference type="InterPro" id="IPR015422">
    <property type="entry name" value="PyrdxlP-dep_Trfase_small"/>
</dbReference>
<gene>
    <name evidence="4" type="ORF">CRD36_08985</name>
</gene>
<dbReference type="OrthoDB" id="9768668at2"/>
<dbReference type="InterPro" id="IPR015421">
    <property type="entry name" value="PyrdxlP-dep_Trfase_major"/>
</dbReference>
<name>A0A2G4YRA2_9PROT</name>
<evidence type="ECO:0000313" key="4">
    <source>
        <dbReference type="EMBL" id="PHZ84852.1"/>
    </source>
</evidence>
<keyword evidence="2 3" id="KW-0663">Pyridoxal phosphate</keyword>
<keyword evidence="5" id="KW-1185">Reference proteome</keyword>
<reference evidence="4 5" key="1">
    <citation type="submission" date="2017-10" db="EMBL/GenBank/DDBJ databases">
        <title>Frigbacter circumglobatus gen. nov. sp. nov., isolated from sediment cultured in situ.</title>
        <authorList>
            <person name="Zhao Z."/>
        </authorList>
    </citation>
    <scope>NUCLEOTIDE SEQUENCE [LARGE SCALE GENOMIC DNA]</scope>
    <source>
        <strain evidence="4 5">ZYL</strain>
    </source>
</reference>
<dbReference type="InterPro" id="IPR000653">
    <property type="entry name" value="DegT/StrS_aminotransferase"/>
</dbReference>
<feature type="modified residue" description="N6-(pyridoxal phosphate)lysine" evidence="2">
    <location>
        <position position="190"/>
    </location>
</feature>
<evidence type="ECO:0000256" key="2">
    <source>
        <dbReference type="PIRSR" id="PIRSR000390-2"/>
    </source>
</evidence>
<keyword evidence="4" id="KW-0808">Transferase</keyword>
<dbReference type="RefSeq" id="WP_099472424.1">
    <property type="nucleotide sequence ID" value="NZ_CP041025.1"/>
</dbReference>
<comment type="similarity">
    <text evidence="3">Belongs to the DegT/DnrJ/EryC1 family.</text>
</comment>